<accession>A0A7X1THM7</accession>
<evidence type="ECO:0000313" key="1">
    <source>
        <dbReference type="EMBL" id="MPW19737.1"/>
    </source>
</evidence>
<sequence length="353" mass="39992">MRRRSAERFVPRLFERGWLPLLSWHQIAELMQHGNDGLVDMRLRYLRGWPMAAWVKGGVPNVIPGSELDVLRAEVRAAYTRPELDVLGVRDIARSDLLSYGTGLEAVPDSLSNWRILRLFLAEHQAHAQKVAVISPWRAIEIENTRIADWLDKPHRDNEATAATLVKVRAHLKKEIVERGDKRIASPAHMAADFMSDVAANVELAISEGLSEPLPVRILLRAGLEPDEINFAATFRETMAMVMFRQRLRMASDAENLPWEEVKEIVTPDRVPSAFTHECMRTYAHDQPERKGSDVNDLSLLCLAPYATETFVDKRTLESVRRAKQKVPRLAELLGSVRKAASYHDITAACPQR</sequence>
<protein>
    <submittedName>
        <fullName evidence="1">Uncharacterized protein</fullName>
    </submittedName>
</protein>
<proteinExistence type="predicted"/>
<keyword evidence="2" id="KW-1185">Reference proteome</keyword>
<dbReference type="RefSeq" id="WP_152762047.1">
    <property type="nucleotide sequence ID" value="NZ_WHNP01000022.1"/>
</dbReference>
<gene>
    <name evidence="1" type="ORF">GCT13_23270</name>
</gene>
<dbReference type="AlphaFoldDB" id="A0A7X1THM7"/>
<comment type="caution">
    <text evidence="1">The sequence shown here is derived from an EMBL/GenBank/DDBJ whole genome shotgun (WGS) entry which is preliminary data.</text>
</comment>
<dbReference type="Proteomes" id="UP000484381">
    <property type="component" value="Unassembled WGS sequence"/>
</dbReference>
<evidence type="ECO:0000313" key="2">
    <source>
        <dbReference type="Proteomes" id="UP000484381"/>
    </source>
</evidence>
<dbReference type="EMBL" id="WHNP01000022">
    <property type="protein sequence ID" value="MPW19737.1"/>
    <property type="molecule type" value="Genomic_DNA"/>
</dbReference>
<organism evidence="1 2">
    <name type="scientific">Paraburkholderia franconis</name>
    <dbReference type="NCBI Taxonomy" id="2654983"/>
    <lineage>
        <taxon>Bacteria</taxon>
        <taxon>Pseudomonadati</taxon>
        <taxon>Pseudomonadota</taxon>
        <taxon>Betaproteobacteria</taxon>
        <taxon>Burkholderiales</taxon>
        <taxon>Burkholderiaceae</taxon>
        <taxon>Paraburkholderia</taxon>
    </lineage>
</organism>
<reference evidence="1 2" key="1">
    <citation type="submission" date="2019-10" db="EMBL/GenBank/DDBJ databases">
        <title>Paraburkholderia sp. isolated from nodules of Mimosa pudica from Brazilian Atlantic Forest soils.</title>
        <authorList>
            <person name="Paulitsch F."/>
            <person name="Hungria M."/>
            <person name="Dall'Agnol R."/>
        </authorList>
    </citation>
    <scope>NUCLEOTIDE SEQUENCE [LARGE SCALE GENOMIC DNA]</scope>
    <source>
        <strain evidence="1 2">CNPSo 3157</strain>
    </source>
</reference>
<name>A0A7X1THM7_9BURK</name>